<organism evidence="2 3">
    <name type="scientific">Citrus x changshan-huyou</name>
    <dbReference type="NCBI Taxonomy" id="2935761"/>
    <lineage>
        <taxon>Eukaryota</taxon>
        <taxon>Viridiplantae</taxon>
        <taxon>Streptophyta</taxon>
        <taxon>Embryophyta</taxon>
        <taxon>Tracheophyta</taxon>
        <taxon>Spermatophyta</taxon>
        <taxon>Magnoliopsida</taxon>
        <taxon>eudicotyledons</taxon>
        <taxon>Gunneridae</taxon>
        <taxon>Pentapetalae</taxon>
        <taxon>rosids</taxon>
        <taxon>malvids</taxon>
        <taxon>Sapindales</taxon>
        <taxon>Rutaceae</taxon>
        <taxon>Aurantioideae</taxon>
        <taxon>Citrus</taxon>
    </lineage>
</organism>
<protein>
    <submittedName>
        <fullName evidence="2">Uncharacterized protein</fullName>
    </submittedName>
</protein>
<feature type="compositionally biased region" description="Basic and acidic residues" evidence="1">
    <location>
        <begin position="123"/>
        <end position="133"/>
    </location>
</feature>
<evidence type="ECO:0000313" key="3">
    <source>
        <dbReference type="Proteomes" id="UP001428341"/>
    </source>
</evidence>
<gene>
    <name evidence="2" type="ORF">WN944_018915</name>
</gene>
<accession>A0AAP0QFB7</accession>
<dbReference type="EMBL" id="JBCGBO010000007">
    <property type="protein sequence ID" value="KAK9187518.1"/>
    <property type="molecule type" value="Genomic_DNA"/>
</dbReference>
<sequence length="144" mass="16794">MYVPKPLNNGQQNKFYGNGNGEGSFVAFSIFYDFQSDMCNLTMEGKKFVASARIRMQISRQFAVWSTDMVKERNYDEQGRTGSFDLHLPTRSQFDLLNLILTERNKGFIRMKREGCDTDMEEDKQASVLERKSQTRQKYRGSMK</sequence>
<name>A0AAP0QFB7_9ROSI</name>
<reference evidence="2 3" key="1">
    <citation type="submission" date="2024-05" db="EMBL/GenBank/DDBJ databases">
        <title>Haplotype-resolved chromosome-level genome assembly of Huyou (Citrus changshanensis).</title>
        <authorList>
            <person name="Miao C."/>
            <person name="Chen W."/>
            <person name="Wu Y."/>
            <person name="Wang L."/>
            <person name="Zhao S."/>
            <person name="Grierson D."/>
            <person name="Xu C."/>
            <person name="Chen K."/>
        </authorList>
    </citation>
    <scope>NUCLEOTIDE SEQUENCE [LARGE SCALE GENOMIC DNA]</scope>
    <source>
        <strain evidence="2">01-14</strain>
        <tissue evidence="2">Leaf</tissue>
    </source>
</reference>
<proteinExistence type="predicted"/>
<dbReference type="Proteomes" id="UP001428341">
    <property type="component" value="Unassembled WGS sequence"/>
</dbReference>
<keyword evidence="3" id="KW-1185">Reference proteome</keyword>
<feature type="region of interest" description="Disordered" evidence="1">
    <location>
        <begin position="119"/>
        <end position="144"/>
    </location>
</feature>
<evidence type="ECO:0000313" key="2">
    <source>
        <dbReference type="EMBL" id="KAK9187518.1"/>
    </source>
</evidence>
<dbReference type="AlphaFoldDB" id="A0AAP0QFB7"/>
<comment type="caution">
    <text evidence="2">The sequence shown here is derived from an EMBL/GenBank/DDBJ whole genome shotgun (WGS) entry which is preliminary data.</text>
</comment>
<evidence type="ECO:0000256" key="1">
    <source>
        <dbReference type="SAM" id="MobiDB-lite"/>
    </source>
</evidence>
<feature type="compositionally biased region" description="Basic residues" evidence="1">
    <location>
        <begin position="134"/>
        <end position="144"/>
    </location>
</feature>